<dbReference type="PROSITE" id="PS50158">
    <property type="entry name" value="ZF_CCHC"/>
    <property type="match status" value="1"/>
</dbReference>
<keyword evidence="3 7" id="KW-0227">DNA damage</keyword>
<dbReference type="GO" id="GO:0031298">
    <property type="term" value="C:replication fork protection complex"/>
    <property type="evidence" value="ECO:0000318"/>
    <property type="project" value="GO_Central"/>
</dbReference>
<dbReference type="InParanoid" id="A0A1I9LR82"/>
<feature type="region of interest" description="Disordered" evidence="8">
    <location>
        <begin position="176"/>
        <end position="214"/>
    </location>
</feature>
<keyword evidence="6" id="KW-0479">Metal-binding</keyword>
<dbReference type="SMART" id="SM00343">
    <property type="entry name" value="ZnF_C2HC"/>
    <property type="match status" value="1"/>
</dbReference>
<keyword evidence="12" id="KW-1185">Reference proteome</keyword>
<evidence type="ECO:0000256" key="3">
    <source>
        <dbReference type="ARBA" id="ARBA00022763"/>
    </source>
</evidence>
<dbReference type="GO" id="GO:0031297">
    <property type="term" value="P:replication fork processing"/>
    <property type="evidence" value="ECO:0007669"/>
    <property type="project" value="UniProtKB-UniRule"/>
</dbReference>
<evidence type="ECO:0000259" key="9">
    <source>
        <dbReference type="PROSITE" id="PS50158"/>
    </source>
</evidence>
<dbReference type="PANTHER" id="PTHR13220:SF11">
    <property type="entry name" value="TIMELESS-INTERACTING PROTEIN"/>
    <property type="match status" value="1"/>
</dbReference>
<keyword evidence="13 14" id="KW-1267">Proteomics identification</keyword>
<dbReference type="GO" id="GO:0008270">
    <property type="term" value="F:zinc ion binding"/>
    <property type="evidence" value="ECO:0007669"/>
    <property type="project" value="UniProtKB-KW"/>
</dbReference>
<dbReference type="Araport" id="AT3G02820"/>
<accession>A0A1I9LR82</accession>
<keyword evidence="4 7" id="KW-0539">Nucleus</keyword>
<dbReference type="STRING" id="3702.A0A1I9LR82"/>
<feature type="compositionally biased region" description="Low complexity" evidence="8">
    <location>
        <begin position="40"/>
        <end position="57"/>
    </location>
</feature>
<gene>
    <name evidence="10 11" type="ordered locus">At3g02820</name>
    <name evidence="11" type="ORF">F13E7.24</name>
    <name evidence="11" type="ORF">F13E7_24</name>
</gene>
<dbReference type="GO" id="GO:0006974">
    <property type="term" value="P:DNA damage response"/>
    <property type="evidence" value="ECO:0007669"/>
    <property type="project" value="UniProtKB-KW"/>
</dbReference>
<dbReference type="GO" id="GO:0000076">
    <property type="term" value="P:DNA replication checkpoint signaling"/>
    <property type="evidence" value="ECO:0000318"/>
    <property type="project" value="GO_Central"/>
</dbReference>
<evidence type="ECO:0000313" key="10">
    <source>
        <dbReference type="Araport" id="AT3G02820"/>
    </source>
</evidence>
<dbReference type="Proteomes" id="UP000006548">
    <property type="component" value="Chromosome 3"/>
</dbReference>
<evidence type="ECO:0000313" key="12">
    <source>
        <dbReference type="Proteomes" id="UP000006548"/>
    </source>
</evidence>
<dbReference type="InterPro" id="IPR012923">
    <property type="entry name" value="Csm3"/>
</dbReference>
<keyword evidence="5 7" id="KW-0131">Cell cycle</keyword>
<evidence type="ECO:0000256" key="1">
    <source>
        <dbReference type="ARBA" id="ARBA00004123"/>
    </source>
</evidence>
<evidence type="ECO:0000313" key="11">
    <source>
        <dbReference type="EMBL" id="ANM65090.1"/>
    </source>
</evidence>
<dbReference type="GeneID" id="821018"/>
<dbReference type="InterPro" id="IPR036875">
    <property type="entry name" value="Znf_CCHC_sf"/>
</dbReference>
<comment type="similarity">
    <text evidence="2 7">Belongs to the CSM3 family.</text>
</comment>
<feature type="compositionally biased region" description="Basic residues" evidence="8">
    <location>
        <begin position="1"/>
        <end position="13"/>
    </location>
</feature>
<keyword evidence="6" id="KW-0862">Zinc</keyword>
<reference evidence="12" key="2">
    <citation type="journal article" date="2017" name="Plant J.">
        <title>Araport11: a complete reannotation of the Arabidopsis thaliana reference genome.</title>
        <authorList>
            <person name="Cheng C.Y."/>
            <person name="Krishnakumar V."/>
            <person name="Chan A.P."/>
            <person name="Thibaud-Nissen F."/>
            <person name="Schobel S."/>
            <person name="Town C.D."/>
        </authorList>
    </citation>
    <scope>GENOME REANNOTATION</scope>
    <source>
        <strain evidence="12">cv. Columbia</strain>
    </source>
</reference>
<dbReference type="Pfam" id="PF00098">
    <property type="entry name" value="zf-CCHC"/>
    <property type="match status" value="1"/>
</dbReference>
<feature type="region of interest" description="Disordered" evidence="8">
    <location>
        <begin position="1"/>
        <end position="87"/>
    </location>
</feature>
<evidence type="ECO:0000256" key="7">
    <source>
        <dbReference type="RuleBase" id="RU366049"/>
    </source>
</evidence>
<keyword evidence="6" id="KW-0863">Zinc-finger</keyword>
<feature type="compositionally biased region" description="Basic and acidic residues" evidence="8">
    <location>
        <begin position="242"/>
        <end position="255"/>
    </location>
</feature>
<dbReference type="ExpressionAtlas" id="A0A1I9LR82">
    <property type="expression patterns" value="baseline and differential"/>
</dbReference>
<dbReference type="TAIR" id="AT3G02820"/>
<reference evidence="11 12" key="1">
    <citation type="journal article" date="2000" name="Nature">
        <title>Sequence and analysis of chromosome 3 of the plant Arabidopsis thaliana.</title>
        <authorList>
            <consortium name="European Union Chromosome 3 Arabidopsis Sequencing Consortium"/>
            <consortium name="Institute for Genomic Research"/>
            <consortium name="Kazusa DNA Research Institute"/>
            <person name="Salanoubat M."/>
            <person name="Lemcke K."/>
            <person name="Rieger M."/>
            <person name="Ansorge W."/>
            <person name="Unseld M."/>
            <person name="Fartmann B."/>
            <person name="Valle G."/>
            <person name="Blocker H."/>
            <person name="Perez-Alonso M."/>
            <person name="Obermaier B."/>
            <person name="Delseny M."/>
            <person name="Boutry M."/>
            <person name="Grivell L.A."/>
            <person name="Mache R."/>
            <person name="Puigdomenech P."/>
            <person name="De Simone V."/>
            <person name="Choisne N."/>
            <person name="Artiguenave F."/>
            <person name="Robert C."/>
            <person name="Brottier P."/>
            <person name="Wincker P."/>
            <person name="Cattolico L."/>
            <person name="Weissenbach J."/>
            <person name="Saurin W."/>
            <person name="Quetier F."/>
            <person name="Schafer M."/>
            <person name="Muller-Auer S."/>
            <person name="Gabel C."/>
            <person name="Fuchs M."/>
            <person name="Benes V."/>
            <person name="Wurmbach E."/>
            <person name="Drzonek H."/>
            <person name="Erfle H."/>
            <person name="Jordan N."/>
            <person name="Bangert S."/>
            <person name="Wiedelmann R."/>
            <person name="Kranz H."/>
            <person name="Voss H."/>
            <person name="Holland R."/>
            <person name="Brandt P."/>
            <person name="Nyakatura G."/>
            <person name="Vezzi A."/>
            <person name="D'Angelo M."/>
            <person name="Pallavicini A."/>
            <person name="Toppo S."/>
            <person name="Simionati B."/>
            <person name="Conrad A."/>
            <person name="Hornischer K."/>
            <person name="Kauer G."/>
            <person name="Lohnert T.H."/>
            <person name="Nordsiek G."/>
            <person name="Reichelt J."/>
            <person name="Scharfe M."/>
            <person name="Schon O."/>
            <person name="Bargues M."/>
            <person name="Terol J."/>
            <person name="Climent J."/>
            <person name="Navarro P."/>
            <person name="Collado C."/>
            <person name="Perez-Perez A."/>
            <person name="Ottenwalder B."/>
            <person name="Duchemin D."/>
            <person name="Cooke R."/>
            <person name="Laudie M."/>
            <person name="Berger-Llauro C."/>
            <person name="Purnelle B."/>
            <person name="Masuy D."/>
            <person name="de Haan M."/>
            <person name="Maarse A.C."/>
            <person name="Alcaraz J.P."/>
            <person name="Cottet A."/>
            <person name="Casacuberta E."/>
            <person name="Monfort A."/>
            <person name="Argiriou A."/>
            <person name="flores M."/>
            <person name="Liguori R."/>
            <person name="Vitale D."/>
            <person name="Mannhaupt G."/>
            <person name="Haase D."/>
            <person name="Schoof H."/>
            <person name="Rudd S."/>
            <person name="Zaccaria P."/>
            <person name="Mewes H.W."/>
            <person name="Mayer K.F."/>
            <person name="Kaul S."/>
            <person name="Town C.D."/>
            <person name="Koo H.L."/>
            <person name="Tallon L.J."/>
            <person name="Jenkins J."/>
            <person name="Rooney T."/>
            <person name="Rizzo M."/>
            <person name="Walts A."/>
            <person name="Utterback T."/>
            <person name="Fujii C.Y."/>
            <person name="Shea T.P."/>
            <person name="Creasy T.H."/>
            <person name="Haas B."/>
            <person name="Maiti R."/>
            <person name="Wu D."/>
            <person name="Peterson J."/>
            <person name="Van Aken S."/>
            <person name="Pai G."/>
            <person name="Militscher J."/>
            <person name="Sellers P."/>
            <person name="Gill J.E."/>
            <person name="Feldblyum T.V."/>
            <person name="Preuss D."/>
            <person name="Lin X."/>
            <person name="Nierman W.C."/>
            <person name="Salzberg S.L."/>
            <person name="White O."/>
            <person name="Venter J.C."/>
            <person name="Fraser C.M."/>
            <person name="Kaneko T."/>
            <person name="Nakamura Y."/>
            <person name="Sato S."/>
            <person name="Kato T."/>
            <person name="Asamizu E."/>
            <person name="Sasamoto S."/>
            <person name="Kimura T."/>
            <person name="Idesawa K."/>
            <person name="Kawashima K."/>
            <person name="Kishida Y."/>
            <person name="Kiyokawa C."/>
            <person name="Kohara M."/>
            <person name="Matsumoto M."/>
            <person name="Matsuno A."/>
            <person name="Muraki A."/>
            <person name="Nakayama S."/>
            <person name="Nakazaki N."/>
            <person name="Shinpo S."/>
            <person name="Takeuchi C."/>
            <person name="Wada T."/>
            <person name="Watanabe A."/>
            <person name="Yamada M."/>
            <person name="Yasuda M."/>
            <person name="Tabata S."/>
        </authorList>
    </citation>
    <scope>NUCLEOTIDE SEQUENCE [LARGE SCALE GENOMIC DNA]</scope>
    <source>
        <strain evidence="12">cv. Columbia</strain>
    </source>
</reference>
<feature type="domain" description="CCHC-type" evidence="9">
    <location>
        <begin position="25"/>
        <end position="40"/>
    </location>
</feature>
<dbReference type="ProteomicsDB" id="213756"/>
<dbReference type="SMR" id="A0A1I9LR82"/>
<dbReference type="Pfam" id="PF07962">
    <property type="entry name" value="Swi3"/>
    <property type="match status" value="1"/>
</dbReference>
<evidence type="ECO:0000256" key="5">
    <source>
        <dbReference type="ARBA" id="ARBA00023306"/>
    </source>
</evidence>
<comment type="function">
    <text evidence="7">Plays an important role in the control of DNA replication and the maintenance of replication fork stability.</text>
</comment>
<feature type="compositionally biased region" description="Polar residues" evidence="8">
    <location>
        <begin position="58"/>
        <end position="74"/>
    </location>
</feature>
<dbReference type="KEGG" id="ath:AT3G02820"/>
<evidence type="ECO:0007829" key="13">
    <source>
        <dbReference type="PeptideAtlas" id="A0A1I9LR82"/>
    </source>
</evidence>
<protein>
    <submittedName>
        <fullName evidence="11">Zinc knuckle (CCHC-type) family protein</fullName>
    </submittedName>
</protein>
<organism evidence="11 12">
    <name type="scientific">Arabidopsis thaliana</name>
    <name type="common">Mouse-ear cress</name>
    <dbReference type="NCBI Taxonomy" id="3702"/>
    <lineage>
        <taxon>Eukaryota</taxon>
        <taxon>Viridiplantae</taxon>
        <taxon>Streptophyta</taxon>
        <taxon>Embryophyta</taxon>
        <taxon>Tracheophyta</taxon>
        <taxon>Spermatophyta</taxon>
        <taxon>Magnoliopsida</taxon>
        <taxon>eudicotyledons</taxon>
        <taxon>Gunneridae</taxon>
        <taxon>Pentapetalae</taxon>
        <taxon>rosids</taxon>
        <taxon>malvids</taxon>
        <taxon>Brassicales</taxon>
        <taxon>Brassicaceae</taxon>
        <taxon>Camelineae</taxon>
        <taxon>Arabidopsis</taxon>
    </lineage>
</organism>
<sequence length="299" mass="33961">MIKDLRGRKRDRRVKSEMESAPTGCFKCGRPGHWSRDCPSSAPVAGNNSVSSSSAPSQIPNNEFQRSSSKSGTSIAPAPKVTKTRVQRPKLTPELLLSEDGLGYVLRYFPKSFKYRGRGKEVSDLGNLIRLYSEWHTHLLPYYSFDHFVHKVQQVASTKRVKNCINELRERVASGVDPNKLYEKQEENTVPSDDQDMDQPSHDEENIPSKSVDADTNADAFEDSMLNEIFDNASKLPSDEQNMDKSSELTEEQRARMEANRLKAMEKAQNISEEQRVRMEANRLKALERAKARLQPNQD</sequence>
<evidence type="ECO:0000256" key="8">
    <source>
        <dbReference type="SAM" id="MobiDB-lite"/>
    </source>
</evidence>
<dbReference type="InterPro" id="IPR040038">
    <property type="entry name" value="TIPIN/Csm3/Swi3"/>
</dbReference>
<dbReference type="AlphaFoldDB" id="A0A1I9LR82"/>
<evidence type="ECO:0007829" key="14">
    <source>
        <dbReference type="ProteomicsDB" id="A0A1I9LR82"/>
    </source>
</evidence>
<dbReference type="EMBL" id="CP002686">
    <property type="protein sequence ID" value="ANM65090.1"/>
    <property type="molecule type" value="Genomic_DNA"/>
</dbReference>
<dbReference type="SUPFAM" id="SSF57756">
    <property type="entry name" value="Retrovirus zinc finger-like domains"/>
    <property type="match status" value="1"/>
</dbReference>
<dbReference type="Gene3D" id="4.10.60.10">
    <property type="entry name" value="Zinc finger, CCHC-type"/>
    <property type="match status" value="1"/>
</dbReference>
<evidence type="ECO:0000256" key="2">
    <source>
        <dbReference type="ARBA" id="ARBA00006075"/>
    </source>
</evidence>
<comment type="subcellular location">
    <subcellularLocation>
        <location evidence="1 7">Nucleus</location>
    </subcellularLocation>
</comment>
<name>A0A1I9LR82_ARATH</name>
<dbReference type="PANTHER" id="PTHR13220">
    <property type="entry name" value="TIMELESS INTERACTING-RELATED"/>
    <property type="match status" value="1"/>
</dbReference>
<proteinExistence type="evidence at protein level"/>
<dbReference type="InterPro" id="IPR001878">
    <property type="entry name" value="Znf_CCHC"/>
</dbReference>
<dbReference type="FunCoup" id="A0A1I9LR82">
    <property type="interactions" value="1832"/>
</dbReference>
<evidence type="ECO:0000256" key="6">
    <source>
        <dbReference type="PROSITE-ProRule" id="PRU00047"/>
    </source>
</evidence>
<dbReference type="GO" id="GO:0043111">
    <property type="term" value="P:replication fork arrest"/>
    <property type="evidence" value="ECO:0000318"/>
    <property type="project" value="GO_Central"/>
</dbReference>
<evidence type="ECO:0000256" key="4">
    <source>
        <dbReference type="ARBA" id="ARBA00023242"/>
    </source>
</evidence>
<feature type="region of interest" description="Disordered" evidence="8">
    <location>
        <begin position="233"/>
        <end position="255"/>
    </location>
</feature>
<dbReference type="GO" id="GO:0003677">
    <property type="term" value="F:DNA binding"/>
    <property type="evidence" value="ECO:0000318"/>
    <property type="project" value="GO_Central"/>
</dbReference>